<dbReference type="OrthoDB" id="654178at2"/>
<name>A0A6P1QZJ9_9FLAO</name>
<dbReference type="EMBL" id="CP029149">
    <property type="protein sequence ID" value="QHN66110.1"/>
    <property type="molecule type" value="Genomic_DNA"/>
</dbReference>
<dbReference type="Gene3D" id="2.40.160.20">
    <property type="match status" value="1"/>
</dbReference>
<dbReference type="Proteomes" id="UP000464318">
    <property type="component" value="Chromosome"/>
</dbReference>
<proteinExistence type="predicted"/>
<dbReference type="KEGG" id="bcad:DBX24_04620"/>
<organism evidence="2 3">
    <name type="scientific">Bergeyella cardium</name>
    <dbReference type="NCBI Taxonomy" id="1585976"/>
    <lineage>
        <taxon>Bacteria</taxon>
        <taxon>Pseudomonadati</taxon>
        <taxon>Bacteroidota</taxon>
        <taxon>Flavobacteriia</taxon>
        <taxon>Flavobacteriales</taxon>
        <taxon>Weeksellaceae</taxon>
        <taxon>Bergeyella</taxon>
    </lineage>
</organism>
<evidence type="ECO:0000313" key="2">
    <source>
        <dbReference type="EMBL" id="QHN66110.1"/>
    </source>
</evidence>
<dbReference type="RefSeq" id="WP_160224698.1">
    <property type="nucleotide sequence ID" value="NZ_CP114055.2"/>
</dbReference>
<feature type="domain" description="DUF6089" evidence="1">
    <location>
        <begin position="7"/>
        <end position="210"/>
    </location>
</feature>
<sequence>MATFFSFLSFGQRHEIGLKLGLSSVVGDIGQDNYQLNAPVFSKISSYGVPFHIEAMYRMNFNPYQTLRIDAGYFQVQFDDEYADEAYRNKRRKGNSNNGGNLDVVFEYNFFPVNNEQSSMLSPYIFGGIGGLVTNTPYLRIKDKSQGAAAASPDFEIYETRKGKFIMSIPFGVGIKYKFHYNWAASAEVKFRPTFSDGIDYSTLSRKDVGTVFNNELRKKNPKVYDEAIDKEVEKYMKDRNIGNTNSNDWLNSVMIGLSYSFGRPPCYCD</sequence>
<protein>
    <submittedName>
        <fullName evidence="2">Outer membrane beta-barrel protein</fullName>
    </submittedName>
</protein>
<dbReference type="Pfam" id="PF19573">
    <property type="entry name" value="DUF6089"/>
    <property type="match status" value="1"/>
</dbReference>
<dbReference type="AlphaFoldDB" id="A0A6P1QZJ9"/>
<evidence type="ECO:0000259" key="1">
    <source>
        <dbReference type="Pfam" id="PF19573"/>
    </source>
</evidence>
<dbReference type="SUPFAM" id="SSF56925">
    <property type="entry name" value="OMPA-like"/>
    <property type="match status" value="1"/>
</dbReference>
<reference evidence="2 3" key="1">
    <citation type="submission" date="2018-04" db="EMBL/GenBank/DDBJ databases">
        <title>Characteristic and Complete Genome Sequencing of A Novel Member of Infective Endocarditis Causative Bacteria: Bergeyella cardium QL-PH.</title>
        <authorList>
            <person name="Pan H."/>
            <person name="Sun E."/>
            <person name="Zhang Y."/>
        </authorList>
    </citation>
    <scope>NUCLEOTIDE SEQUENCE [LARGE SCALE GENOMIC DNA]</scope>
    <source>
        <strain evidence="2 3">HPQL</strain>
    </source>
</reference>
<accession>A0A6P1QZJ9</accession>
<evidence type="ECO:0000313" key="3">
    <source>
        <dbReference type="Proteomes" id="UP000464318"/>
    </source>
</evidence>
<dbReference type="InterPro" id="IPR011250">
    <property type="entry name" value="OMP/PagP_B-barrel"/>
</dbReference>
<dbReference type="InterPro" id="IPR045743">
    <property type="entry name" value="DUF6089"/>
</dbReference>
<keyword evidence="3" id="KW-1185">Reference proteome</keyword>
<gene>
    <name evidence="2" type="ORF">DBX24_04620</name>
</gene>